<reference evidence="1" key="1">
    <citation type="submission" date="2023-03" db="EMBL/GenBank/DDBJ databases">
        <title>Massive genome expansion in bonnet fungi (Mycena s.s.) driven by repeated elements and novel gene families across ecological guilds.</title>
        <authorList>
            <consortium name="Lawrence Berkeley National Laboratory"/>
            <person name="Harder C.B."/>
            <person name="Miyauchi S."/>
            <person name="Viragh M."/>
            <person name="Kuo A."/>
            <person name="Thoen E."/>
            <person name="Andreopoulos B."/>
            <person name="Lu D."/>
            <person name="Skrede I."/>
            <person name="Drula E."/>
            <person name="Henrissat B."/>
            <person name="Morin E."/>
            <person name="Kohler A."/>
            <person name="Barry K."/>
            <person name="LaButti K."/>
            <person name="Morin E."/>
            <person name="Salamov A."/>
            <person name="Lipzen A."/>
            <person name="Mereny Z."/>
            <person name="Hegedus B."/>
            <person name="Baldrian P."/>
            <person name="Stursova M."/>
            <person name="Weitz H."/>
            <person name="Taylor A."/>
            <person name="Grigoriev I.V."/>
            <person name="Nagy L.G."/>
            <person name="Martin F."/>
            <person name="Kauserud H."/>
        </authorList>
    </citation>
    <scope>NUCLEOTIDE SEQUENCE</scope>
    <source>
        <strain evidence="1">CBHHK182m</strain>
    </source>
</reference>
<name>A0AAD7IQV1_9AGAR</name>
<feature type="non-terminal residue" evidence="1">
    <location>
        <position position="88"/>
    </location>
</feature>
<organism evidence="1 2">
    <name type="scientific">Mycena metata</name>
    <dbReference type="NCBI Taxonomy" id="1033252"/>
    <lineage>
        <taxon>Eukaryota</taxon>
        <taxon>Fungi</taxon>
        <taxon>Dikarya</taxon>
        <taxon>Basidiomycota</taxon>
        <taxon>Agaricomycotina</taxon>
        <taxon>Agaricomycetes</taxon>
        <taxon>Agaricomycetidae</taxon>
        <taxon>Agaricales</taxon>
        <taxon>Marasmiineae</taxon>
        <taxon>Mycenaceae</taxon>
        <taxon>Mycena</taxon>
    </lineage>
</organism>
<evidence type="ECO:0000313" key="2">
    <source>
        <dbReference type="Proteomes" id="UP001215598"/>
    </source>
</evidence>
<sequence length="88" mass="10502">MMMNYSFSSFSFSLFSLYTYSVFLLLRTLIHTQNIHHTTHDTTRHIHTSASPISFSLSRFVLYSRMRTYCIHYWHLNSSIDFSFSFSV</sequence>
<gene>
    <name evidence="1" type="ORF">B0H16DRAFT_1552542</name>
</gene>
<evidence type="ECO:0000313" key="1">
    <source>
        <dbReference type="EMBL" id="KAJ7748588.1"/>
    </source>
</evidence>
<comment type="caution">
    <text evidence="1">The sequence shown here is derived from an EMBL/GenBank/DDBJ whole genome shotgun (WGS) entry which is preliminary data.</text>
</comment>
<dbReference type="AlphaFoldDB" id="A0AAD7IQV1"/>
<proteinExistence type="predicted"/>
<accession>A0AAD7IQV1</accession>
<dbReference type="EMBL" id="JARKIB010000072">
    <property type="protein sequence ID" value="KAJ7748588.1"/>
    <property type="molecule type" value="Genomic_DNA"/>
</dbReference>
<dbReference type="Proteomes" id="UP001215598">
    <property type="component" value="Unassembled WGS sequence"/>
</dbReference>
<protein>
    <submittedName>
        <fullName evidence="1">Uncharacterized protein</fullName>
    </submittedName>
</protein>
<keyword evidence="2" id="KW-1185">Reference proteome</keyword>